<dbReference type="RefSeq" id="WP_189036890.1">
    <property type="nucleotide sequence ID" value="NZ_BMMP01000006.1"/>
</dbReference>
<gene>
    <name evidence="1" type="ORF">GCM10012287_21680</name>
</gene>
<keyword evidence="2" id="KW-1185">Reference proteome</keyword>
<proteinExistence type="predicted"/>
<evidence type="ECO:0000313" key="2">
    <source>
        <dbReference type="Proteomes" id="UP000631535"/>
    </source>
</evidence>
<dbReference type="Proteomes" id="UP000631535">
    <property type="component" value="Unassembled WGS sequence"/>
</dbReference>
<comment type="caution">
    <text evidence="1">The sequence shown here is derived from an EMBL/GenBank/DDBJ whole genome shotgun (WGS) entry which is preliminary data.</text>
</comment>
<protein>
    <submittedName>
        <fullName evidence="1">Uncharacterized protein</fullName>
    </submittedName>
</protein>
<dbReference type="EMBL" id="BMMP01000006">
    <property type="protein sequence ID" value="GGO47915.1"/>
    <property type="molecule type" value="Genomic_DNA"/>
</dbReference>
<organism evidence="1 2">
    <name type="scientific">Streptomyces daqingensis</name>
    <dbReference type="NCBI Taxonomy" id="1472640"/>
    <lineage>
        <taxon>Bacteria</taxon>
        <taxon>Bacillati</taxon>
        <taxon>Actinomycetota</taxon>
        <taxon>Actinomycetes</taxon>
        <taxon>Kitasatosporales</taxon>
        <taxon>Streptomycetaceae</taxon>
        <taxon>Streptomyces</taxon>
    </lineage>
</organism>
<accession>A0ABQ2M6S4</accession>
<sequence length="175" mass="20105">MIKHYQLINPVMVESLARQLGLPVGVEEVLETEATGTVKFVGGRRKKQRTSKGMEPNDPRLVEMLVESLRDTGNIVSCRPERYEDWQRWVSESSEFGNPLIQECWLKAVPVTLPTGGKFAEFGGPDALRVWVVDPLESDTEPESPWDFVSWRKWCDLNFPAPFFLVCRRYGLSWM</sequence>
<reference evidence="2" key="1">
    <citation type="journal article" date="2019" name="Int. J. Syst. Evol. Microbiol.">
        <title>The Global Catalogue of Microorganisms (GCM) 10K type strain sequencing project: providing services to taxonomists for standard genome sequencing and annotation.</title>
        <authorList>
            <consortium name="The Broad Institute Genomics Platform"/>
            <consortium name="The Broad Institute Genome Sequencing Center for Infectious Disease"/>
            <person name="Wu L."/>
            <person name="Ma J."/>
        </authorList>
    </citation>
    <scope>NUCLEOTIDE SEQUENCE [LARGE SCALE GENOMIC DNA]</scope>
    <source>
        <strain evidence="2">CGMCC 4.7178</strain>
    </source>
</reference>
<name>A0ABQ2M6S4_9ACTN</name>
<evidence type="ECO:0000313" key="1">
    <source>
        <dbReference type="EMBL" id="GGO47915.1"/>
    </source>
</evidence>